<dbReference type="InterPro" id="IPR011990">
    <property type="entry name" value="TPR-like_helical_dom_sf"/>
</dbReference>
<feature type="region of interest" description="Disordered" evidence="2">
    <location>
        <begin position="203"/>
        <end position="273"/>
    </location>
</feature>
<dbReference type="SMART" id="SM01325">
    <property type="entry name" value="DUF3160"/>
    <property type="match status" value="1"/>
</dbReference>
<dbReference type="SUPFAM" id="SSF48452">
    <property type="entry name" value="TPR-like"/>
    <property type="match status" value="1"/>
</dbReference>
<accession>A0A7W8HC63</accession>
<reference evidence="5 6" key="1">
    <citation type="submission" date="2020-08" db="EMBL/GenBank/DDBJ databases">
        <title>Genomic Encyclopedia of Type Strains, Phase IV (KMG-IV): sequencing the most valuable type-strain genomes for metagenomic binning, comparative biology and taxonomic classification.</title>
        <authorList>
            <person name="Goeker M."/>
        </authorList>
    </citation>
    <scope>NUCLEOTIDE SEQUENCE [LARGE SCALE GENOMIC DNA]</scope>
    <source>
        <strain evidence="5 6">DSM 106146</strain>
    </source>
</reference>
<evidence type="ECO:0000259" key="4">
    <source>
        <dbReference type="Pfam" id="PF13240"/>
    </source>
</evidence>
<dbReference type="Gene3D" id="1.25.40.10">
    <property type="entry name" value="Tetratricopeptide repeat domain"/>
    <property type="match status" value="1"/>
</dbReference>
<dbReference type="AlphaFoldDB" id="A0A7W8HC63"/>
<dbReference type="EMBL" id="JACHFW010000012">
    <property type="protein sequence ID" value="MBB5265590.1"/>
    <property type="molecule type" value="Genomic_DNA"/>
</dbReference>
<comment type="caution">
    <text evidence="5">The sequence shown here is derived from an EMBL/GenBank/DDBJ whole genome shotgun (WGS) entry which is preliminary data.</text>
</comment>
<dbReference type="Pfam" id="PF13240">
    <property type="entry name" value="Zn_Ribbon_1"/>
    <property type="match status" value="1"/>
</dbReference>
<dbReference type="InterPro" id="IPR026870">
    <property type="entry name" value="Zinc_ribbon_dom"/>
</dbReference>
<keyword evidence="6" id="KW-1185">Reference proteome</keyword>
<proteinExistence type="predicted"/>
<sequence length="927" mass="102192">MRVNKNKKEGSTIFCVRCGKKLRDGAKFCPACGYPVQEPDSQGPAAQDQVQNNMPQGPAAAPSGPTAGPSMASPENVPQGPSGHRKKTGLIVGLIIAVVAVAAIGITAAVFLTRGSSGELYARYMDEGESFFASQDYEQAEKSFLKAIDEAPDNKEAYFRLADVYSAQNKKSDAARVLQDAVDTADMDDSEKEQVLQQIADLESGSDAQADGSGTGDSSSGSSEDNTGDQGGETETPADTVIPLERPLLIGSSESSDSDSGDSSEVTPSVEDYSVDADLSNVYNRDQFYIEPGSEEARLLSENLFYVEDGYSREFFETYESNRYSLTPNFVTVDSMMHTYHLYFGYLMKKTERDHLADMLSQLSQAMLSASTAQYDALKGSEWENAARRNVAFFAVGASLQSPDTAVPGDVADVVSQELSNITGASGISNSALTGTMIDYSQFAPRGYYSGDQQLEQYFRAMMWYGQIGFIQSEEDLDRSALLMTLAMNGEPFAQWSSIYVVTSFFAGSSDDLTYYEYLPAIEAAYGGIPEVSALIGNTGAWEKFHSLTSAMDAPAINSIPTMDDNDPDTKTTDENKGFRFMGQRFTIDAAIFQQLIYDNVQENSSGEQRMLPDTLDVAAALGSDKAYEILQQQGDTDYVNYPEQMEKLRTNIASASTEELWDASLYSNWLYTLTPLLEEKEAGYPSFMRTDAWATKNLESFAGSYAELKHDTVLYAKQVMAEMGGGELPQWDDRGYVEPEPEVWKRFANLASKTSQGLKSYGLLSSDDETNLARLEEMARQFLTMTEKELSNTLLTDEEYDLIRNYGGNLEHFWLEAFKEEGENITSGDFPAAIVTDIATDPNGSCLEVATGNPSIIYVIVPIDGELHICVGAVYSFYQFEQPLSQRLTDDQWRQMMGIAVTEDGTYNFDSSIQQPEWTQSYRYER</sequence>
<feature type="compositionally biased region" description="Low complexity" evidence="2">
    <location>
        <begin position="203"/>
        <end position="225"/>
    </location>
</feature>
<evidence type="ECO:0000256" key="1">
    <source>
        <dbReference type="PROSITE-ProRule" id="PRU00339"/>
    </source>
</evidence>
<feature type="transmembrane region" description="Helical" evidence="3">
    <location>
        <begin position="90"/>
        <end position="112"/>
    </location>
</feature>
<evidence type="ECO:0000313" key="5">
    <source>
        <dbReference type="EMBL" id="MBB5265590.1"/>
    </source>
</evidence>
<evidence type="ECO:0000256" key="3">
    <source>
        <dbReference type="SAM" id="Phobius"/>
    </source>
</evidence>
<gene>
    <name evidence="5" type="ORF">HNP82_002736</name>
</gene>
<dbReference type="Pfam" id="PF14559">
    <property type="entry name" value="TPR_19"/>
    <property type="match status" value="1"/>
</dbReference>
<feature type="region of interest" description="Disordered" evidence="2">
    <location>
        <begin position="39"/>
        <end position="84"/>
    </location>
</feature>
<feature type="domain" description="Zinc-ribbon" evidence="4">
    <location>
        <begin position="14"/>
        <end position="36"/>
    </location>
</feature>
<organism evidence="5 6">
    <name type="scientific">Catenibacillus scindens</name>
    <dbReference type="NCBI Taxonomy" id="673271"/>
    <lineage>
        <taxon>Bacteria</taxon>
        <taxon>Bacillati</taxon>
        <taxon>Bacillota</taxon>
        <taxon>Clostridia</taxon>
        <taxon>Lachnospirales</taxon>
        <taxon>Lachnospiraceae</taxon>
        <taxon>Catenibacillus</taxon>
    </lineage>
</organism>
<feature type="repeat" description="TPR" evidence="1">
    <location>
        <begin position="121"/>
        <end position="154"/>
    </location>
</feature>
<evidence type="ECO:0000313" key="6">
    <source>
        <dbReference type="Proteomes" id="UP000543642"/>
    </source>
</evidence>
<keyword evidence="3" id="KW-1133">Transmembrane helix</keyword>
<evidence type="ECO:0000256" key="2">
    <source>
        <dbReference type="SAM" id="MobiDB-lite"/>
    </source>
</evidence>
<dbReference type="PROSITE" id="PS50005">
    <property type="entry name" value="TPR"/>
    <property type="match status" value="1"/>
</dbReference>
<keyword evidence="1" id="KW-0802">TPR repeat</keyword>
<dbReference type="RefSeq" id="WP_183775563.1">
    <property type="nucleotide sequence ID" value="NZ_JACHFW010000012.1"/>
</dbReference>
<keyword evidence="3" id="KW-0472">Membrane</keyword>
<dbReference type="Pfam" id="PF11369">
    <property type="entry name" value="DUF3160"/>
    <property type="match status" value="1"/>
</dbReference>
<protein>
    <submittedName>
        <fullName evidence="5">Tetratricopeptide (TPR) repeat protein</fullName>
    </submittedName>
</protein>
<dbReference type="InterPro" id="IPR019734">
    <property type="entry name" value="TPR_rpt"/>
</dbReference>
<dbReference type="InterPro" id="IPR022601">
    <property type="entry name" value="DUF3160"/>
</dbReference>
<feature type="compositionally biased region" description="Low complexity" evidence="2">
    <location>
        <begin position="57"/>
        <end position="74"/>
    </location>
</feature>
<name>A0A7W8HC63_9FIRM</name>
<dbReference type="Proteomes" id="UP000543642">
    <property type="component" value="Unassembled WGS sequence"/>
</dbReference>
<keyword evidence="3" id="KW-0812">Transmembrane</keyword>